<evidence type="ECO:0000313" key="3">
    <source>
        <dbReference type="EMBL" id="CAK9108109.1"/>
    </source>
</evidence>
<evidence type="ECO:0000256" key="1">
    <source>
        <dbReference type="SAM" id="MobiDB-lite"/>
    </source>
</evidence>
<gene>
    <name evidence="3" type="ORF">CCMP2556_LOCUS50396</name>
</gene>
<proteinExistence type="predicted"/>
<feature type="transmembrane region" description="Helical" evidence="2">
    <location>
        <begin position="69"/>
        <end position="92"/>
    </location>
</feature>
<dbReference type="EMBL" id="CAXAMN010027062">
    <property type="protein sequence ID" value="CAK9108109.1"/>
    <property type="molecule type" value="Genomic_DNA"/>
</dbReference>
<organism evidence="3 4">
    <name type="scientific">Durusdinium trenchii</name>
    <dbReference type="NCBI Taxonomy" id="1381693"/>
    <lineage>
        <taxon>Eukaryota</taxon>
        <taxon>Sar</taxon>
        <taxon>Alveolata</taxon>
        <taxon>Dinophyceae</taxon>
        <taxon>Suessiales</taxon>
        <taxon>Symbiodiniaceae</taxon>
        <taxon>Durusdinium</taxon>
    </lineage>
</organism>
<sequence length="93" mass="10665">MAFFGGEEPKPGVKPKGYDGSEIKPEEMGKTDWEVQWWREMKEAQEEMAKKQEIEASRADEANAEQGKILLYLFGFLLFGTFLVFLPGYLGLR</sequence>
<dbReference type="Proteomes" id="UP001642484">
    <property type="component" value="Unassembled WGS sequence"/>
</dbReference>
<evidence type="ECO:0000313" key="4">
    <source>
        <dbReference type="Proteomes" id="UP001642484"/>
    </source>
</evidence>
<reference evidence="3 4" key="1">
    <citation type="submission" date="2024-02" db="EMBL/GenBank/DDBJ databases">
        <authorList>
            <person name="Chen Y."/>
            <person name="Shah S."/>
            <person name="Dougan E. K."/>
            <person name="Thang M."/>
            <person name="Chan C."/>
        </authorList>
    </citation>
    <scope>NUCLEOTIDE SEQUENCE [LARGE SCALE GENOMIC DNA]</scope>
</reference>
<keyword evidence="2" id="KW-1133">Transmembrane helix</keyword>
<keyword evidence="2" id="KW-0812">Transmembrane</keyword>
<protein>
    <submittedName>
        <fullName evidence="3">Uncharacterized protein</fullName>
    </submittedName>
</protein>
<evidence type="ECO:0000256" key="2">
    <source>
        <dbReference type="SAM" id="Phobius"/>
    </source>
</evidence>
<comment type="caution">
    <text evidence="3">The sequence shown here is derived from an EMBL/GenBank/DDBJ whole genome shotgun (WGS) entry which is preliminary data.</text>
</comment>
<keyword evidence="4" id="KW-1185">Reference proteome</keyword>
<accession>A0ABP0S700</accession>
<feature type="region of interest" description="Disordered" evidence="1">
    <location>
        <begin position="1"/>
        <end position="27"/>
    </location>
</feature>
<keyword evidence="2" id="KW-0472">Membrane</keyword>
<name>A0ABP0S700_9DINO</name>
<feature type="compositionally biased region" description="Basic and acidic residues" evidence="1">
    <location>
        <begin position="7"/>
        <end position="27"/>
    </location>
</feature>